<comment type="caution">
    <text evidence="3">The sequence shown here is derived from an EMBL/GenBank/DDBJ whole genome shotgun (WGS) entry which is preliminary data.</text>
</comment>
<gene>
    <name evidence="3" type="ORF">H9864_04420</name>
</gene>
<keyword evidence="1" id="KW-0808">Transferase</keyword>
<evidence type="ECO:0000256" key="1">
    <source>
        <dbReference type="ARBA" id="ARBA00022679"/>
    </source>
</evidence>
<name>A0A9E2KJ24_9FIRM</name>
<dbReference type="EMBL" id="JAHLFH010000092">
    <property type="protein sequence ID" value="MBU3819600.1"/>
    <property type="molecule type" value="Genomic_DNA"/>
</dbReference>
<dbReference type="Proteomes" id="UP000824178">
    <property type="component" value="Unassembled WGS sequence"/>
</dbReference>
<accession>A0A9E2KJ24</accession>
<evidence type="ECO:0000259" key="2">
    <source>
        <dbReference type="PROSITE" id="PS51096"/>
    </source>
</evidence>
<evidence type="ECO:0000313" key="4">
    <source>
        <dbReference type="Proteomes" id="UP000824178"/>
    </source>
</evidence>
<dbReference type="SUPFAM" id="SSF53062">
    <property type="entry name" value="PTS system fructose IIA component-like"/>
    <property type="match status" value="1"/>
</dbReference>
<dbReference type="AlphaFoldDB" id="A0A9E2KJ24"/>
<reference evidence="3" key="2">
    <citation type="submission" date="2021-04" db="EMBL/GenBank/DDBJ databases">
        <authorList>
            <person name="Gilroy R."/>
        </authorList>
    </citation>
    <scope>NUCLEOTIDE SEQUENCE</scope>
    <source>
        <strain evidence="3">742</strain>
    </source>
</reference>
<dbReference type="PANTHER" id="PTHR33799:SF1">
    <property type="entry name" value="PTS SYSTEM MANNOSE-SPECIFIC EIIAB COMPONENT-RELATED"/>
    <property type="match status" value="1"/>
</dbReference>
<dbReference type="GO" id="GO:0009401">
    <property type="term" value="P:phosphoenolpyruvate-dependent sugar phosphotransferase system"/>
    <property type="evidence" value="ECO:0007669"/>
    <property type="project" value="InterPro"/>
</dbReference>
<protein>
    <recommendedName>
        <fullName evidence="2">PTS EIIA type-4 domain-containing protein</fullName>
    </recommendedName>
</protein>
<proteinExistence type="predicted"/>
<dbReference type="InterPro" id="IPR051471">
    <property type="entry name" value="Bacterial_PTS_sugar_comp"/>
</dbReference>
<dbReference type="Pfam" id="PF03610">
    <property type="entry name" value="EIIA-man"/>
    <property type="match status" value="1"/>
</dbReference>
<dbReference type="Gene3D" id="3.40.50.510">
    <property type="entry name" value="Phosphotransferase system, mannose-type IIA component"/>
    <property type="match status" value="1"/>
</dbReference>
<dbReference type="GO" id="GO:0016020">
    <property type="term" value="C:membrane"/>
    <property type="evidence" value="ECO:0007669"/>
    <property type="project" value="InterPro"/>
</dbReference>
<dbReference type="PANTHER" id="PTHR33799">
    <property type="entry name" value="PTS PERMEASE-RELATED-RELATED"/>
    <property type="match status" value="1"/>
</dbReference>
<reference evidence="3" key="1">
    <citation type="journal article" date="2021" name="PeerJ">
        <title>Extensive microbial diversity within the chicken gut microbiome revealed by metagenomics and culture.</title>
        <authorList>
            <person name="Gilroy R."/>
            <person name="Ravi A."/>
            <person name="Getino M."/>
            <person name="Pursley I."/>
            <person name="Horton D.L."/>
            <person name="Alikhan N.F."/>
            <person name="Baker D."/>
            <person name="Gharbi K."/>
            <person name="Hall N."/>
            <person name="Watson M."/>
            <person name="Adriaenssens E.M."/>
            <person name="Foster-Nyarko E."/>
            <person name="Jarju S."/>
            <person name="Secka A."/>
            <person name="Antonio M."/>
            <person name="Oren A."/>
            <person name="Chaudhuri R.R."/>
            <person name="La Ragione R."/>
            <person name="Hildebrand F."/>
            <person name="Pallen M.J."/>
        </authorList>
    </citation>
    <scope>NUCLEOTIDE SEQUENCE</scope>
    <source>
        <strain evidence="3">742</strain>
    </source>
</reference>
<dbReference type="InterPro" id="IPR036662">
    <property type="entry name" value="PTS_EIIA_man-typ_sf"/>
</dbReference>
<dbReference type="PROSITE" id="PS51096">
    <property type="entry name" value="PTS_EIIA_TYPE_4"/>
    <property type="match status" value="1"/>
</dbReference>
<sequence>MNQIILASHGGMSAGLKNTLELILGELPNVHAVATTRDETEPVTASTRRLLDGFAPGDKAYVLTDVMGGSVNNDMMTLLADYPDLTVICGTNACLALNLASCDDPITDEELEEFLNQARSQIVNCRKMLQDASAEEDDL</sequence>
<organism evidence="3 4">
    <name type="scientific">Candidatus Faecalibacterium intestinavium</name>
    <dbReference type="NCBI Taxonomy" id="2838580"/>
    <lineage>
        <taxon>Bacteria</taxon>
        <taxon>Bacillati</taxon>
        <taxon>Bacillota</taxon>
        <taxon>Clostridia</taxon>
        <taxon>Eubacteriales</taxon>
        <taxon>Oscillospiraceae</taxon>
        <taxon>Faecalibacterium</taxon>
    </lineage>
</organism>
<feature type="domain" description="PTS EIIA type-4" evidence="2">
    <location>
        <begin position="1"/>
        <end position="129"/>
    </location>
</feature>
<dbReference type="InterPro" id="IPR004701">
    <property type="entry name" value="PTS_EIIA_man-typ"/>
</dbReference>
<dbReference type="GO" id="GO:0016740">
    <property type="term" value="F:transferase activity"/>
    <property type="evidence" value="ECO:0007669"/>
    <property type="project" value="UniProtKB-KW"/>
</dbReference>
<evidence type="ECO:0000313" key="3">
    <source>
        <dbReference type="EMBL" id="MBU3819600.1"/>
    </source>
</evidence>